<dbReference type="GeneID" id="104758356"/>
<gene>
    <name evidence="9 10" type="primary">LOC104758356</name>
    <name evidence="4 5 6 7 8" type="synonym">LOC104738597</name>
</gene>
<evidence type="ECO:0000313" key="7">
    <source>
        <dbReference type="RefSeq" id="XP_010457053.1"/>
    </source>
</evidence>
<feature type="region of interest" description="Disordered" evidence="2">
    <location>
        <begin position="52"/>
        <end position="76"/>
    </location>
</feature>
<dbReference type="RefSeq" id="XP_010457052.1">
    <property type="nucleotide sequence ID" value="XM_010458750.2"/>
</dbReference>
<dbReference type="RefSeq" id="XP_010479510.1">
    <property type="nucleotide sequence ID" value="XM_010481208.2"/>
</dbReference>
<evidence type="ECO:0000313" key="6">
    <source>
        <dbReference type="RefSeq" id="XP_010457052.1"/>
    </source>
</evidence>
<dbReference type="Proteomes" id="UP000694864">
    <property type="component" value="Chromosome 3"/>
</dbReference>
<dbReference type="Proteomes" id="UP000694864">
    <property type="component" value="Chromosome 14"/>
</dbReference>
<protein>
    <submittedName>
        <fullName evidence="5 7">Uncharacterized protein LOC104738597 isoform X1</fullName>
    </submittedName>
    <submittedName>
        <fullName evidence="4 6">Uncharacterized protein LOC104738597 isoform X2</fullName>
    </submittedName>
    <submittedName>
        <fullName evidence="9 10">Uncharacterized protein LOC104758356</fullName>
    </submittedName>
</protein>
<keyword evidence="1" id="KW-0175">Coiled coil</keyword>
<dbReference type="RefSeq" id="XP_010457053.1">
    <property type="nucleotide sequence ID" value="XM_010458751.2"/>
</dbReference>
<evidence type="ECO:0000256" key="1">
    <source>
        <dbReference type="SAM" id="Coils"/>
    </source>
</evidence>
<evidence type="ECO:0000313" key="10">
    <source>
        <dbReference type="RefSeq" id="XP_010479519.1"/>
    </source>
</evidence>
<evidence type="ECO:0000256" key="2">
    <source>
        <dbReference type="SAM" id="MobiDB-lite"/>
    </source>
</evidence>
<evidence type="ECO:0000313" key="9">
    <source>
        <dbReference type="RefSeq" id="XP_010479510.1"/>
    </source>
</evidence>
<reference evidence="4 5" key="3">
    <citation type="submission" date="2025-05" db="UniProtKB">
        <authorList>
            <consortium name="RefSeq"/>
        </authorList>
    </citation>
    <scope>IDENTIFICATION</scope>
    <source>
        <tissue evidence="4 5">Leaf</tissue>
    </source>
</reference>
<reference evidence="3" key="1">
    <citation type="journal article" date="1997" name="Nucleic Acids Res.">
        <title>tRNAscan-SE: a program for improved detection of transfer RNA genes in genomic sequence.</title>
        <authorList>
            <person name="Lowe T.M."/>
            <person name="Eddy S.R."/>
        </authorList>
    </citation>
    <scope>NUCLEOTIDE SEQUENCE [LARGE SCALE GENOMIC DNA]</scope>
    <source>
        <strain evidence="3">r\DH55</strain>
    </source>
</reference>
<feature type="coiled-coil region" evidence="1">
    <location>
        <begin position="237"/>
        <end position="264"/>
    </location>
</feature>
<dbReference type="RefSeq" id="XP_010457051.1">
    <property type="nucleotide sequence ID" value="XM_010458749.2"/>
</dbReference>
<evidence type="ECO:0000313" key="3">
    <source>
        <dbReference type="Proteomes" id="UP000694864"/>
    </source>
</evidence>
<accession>A0ABM0X281</accession>
<sequence length="270" mass="30574">MGSLVKAYYYCQQHKSGSSFQLHHHYYSRRRTTSNLQNPVSLFAFTSPSISSSSSSSSSDPPSPSPSSSSASPRPIKHRFGGGVGGHFIIPSIAVAASACFFLRLHLNPPIITSSPLDDFQLQLEEPGSIRELPLLHRNHHYLLKALHFYKVKPGTVLKLLDVYDSDSYDSLKARIRLSAEWLETARRELDEVLERDPARVMEYSQVVDELMQILRDMDLYIDKCQKDNVKGYLHSCNRLLARVRRMEAQILNLLKEFHDDEDQGPGGQT</sequence>
<dbReference type="RefSeq" id="XP_010457054.1">
    <property type="nucleotide sequence ID" value="XM_010458752.2"/>
</dbReference>
<evidence type="ECO:0000313" key="4">
    <source>
        <dbReference type="RefSeq" id="XP_010457050.1"/>
    </source>
</evidence>
<dbReference type="GeneID" id="104738597"/>
<evidence type="ECO:0000313" key="8">
    <source>
        <dbReference type="RefSeq" id="XP_010457054.1"/>
    </source>
</evidence>
<organism evidence="3 10">
    <name type="scientific">Camelina sativa</name>
    <name type="common">False flax</name>
    <name type="synonym">Myagrum sativum</name>
    <dbReference type="NCBI Taxonomy" id="90675"/>
    <lineage>
        <taxon>Eukaryota</taxon>
        <taxon>Viridiplantae</taxon>
        <taxon>Streptophyta</taxon>
        <taxon>Embryophyta</taxon>
        <taxon>Tracheophyta</taxon>
        <taxon>Spermatophyta</taxon>
        <taxon>Magnoliopsida</taxon>
        <taxon>eudicotyledons</taxon>
        <taxon>Gunneridae</taxon>
        <taxon>Pentapetalae</taxon>
        <taxon>rosids</taxon>
        <taxon>malvids</taxon>
        <taxon>Brassicales</taxon>
        <taxon>Brassicaceae</taxon>
        <taxon>Camelineae</taxon>
        <taxon>Camelina</taxon>
    </lineage>
</organism>
<name>A0ABM0X281_CAMSA</name>
<dbReference type="RefSeq" id="XP_010457050.1">
    <property type="nucleotide sequence ID" value="XM_010458748.2"/>
</dbReference>
<proteinExistence type="predicted"/>
<dbReference type="RefSeq" id="XP_010479519.1">
    <property type="nucleotide sequence ID" value="XM_010481217.2"/>
</dbReference>
<evidence type="ECO:0000313" key="5">
    <source>
        <dbReference type="RefSeq" id="XP_010457051.1"/>
    </source>
</evidence>
<keyword evidence="3" id="KW-1185">Reference proteome</keyword>
<feature type="compositionally biased region" description="Low complexity" evidence="2">
    <location>
        <begin position="52"/>
        <end position="73"/>
    </location>
</feature>
<reference evidence="3" key="2">
    <citation type="journal article" date="2014" name="Nat. Commun.">
        <title>The emerging biofuel crop Camelina sativa retains a highly undifferentiated hexaploid genome structure.</title>
        <authorList>
            <person name="Kagale S."/>
            <person name="Koh C."/>
            <person name="Nixon J."/>
            <person name="Bollina V."/>
            <person name="Clarke W.E."/>
            <person name="Tuteja R."/>
            <person name="Spillane C."/>
            <person name="Robinson S.J."/>
            <person name="Links M.G."/>
            <person name="Clarke C."/>
            <person name="Higgins E.E."/>
            <person name="Huebert T."/>
            <person name="Sharpe A.G."/>
            <person name="Parkin I.A."/>
        </authorList>
    </citation>
    <scope>NUCLEOTIDE SEQUENCE [LARGE SCALE GENOMIC DNA]</scope>
    <source>
        <strain evidence="3">r\DH55</strain>
    </source>
</reference>